<dbReference type="PANTHER" id="PTHR45453">
    <property type="entry name" value="PHOSPHATE REGULON SENSOR PROTEIN PHOR"/>
    <property type="match status" value="1"/>
</dbReference>
<feature type="domain" description="Histidine kinase" evidence="7">
    <location>
        <begin position="27"/>
        <end position="248"/>
    </location>
</feature>
<reference evidence="8 9" key="1">
    <citation type="journal article" date="2016" name="Nat. Commun.">
        <title>Thousands of microbial genomes shed light on interconnected biogeochemical processes in an aquifer system.</title>
        <authorList>
            <person name="Anantharaman K."/>
            <person name="Brown C.T."/>
            <person name="Hug L.A."/>
            <person name="Sharon I."/>
            <person name="Castelle C.J."/>
            <person name="Probst A.J."/>
            <person name="Thomas B.C."/>
            <person name="Singh A."/>
            <person name="Wilkins M.J."/>
            <person name="Karaoz U."/>
            <person name="Brodie E.L."/>
            <person name="Williams K.H."/>
            <person name="Hubbard S.S."/>
            <person name="Banfield J.F."/>
        </authorList>
    </citation>
    <scope>NUCLEOTIDE SEQUENCE [LARGE SCALE GENOMIC DNA]</scope>
</reference>
<dbReference type="GO" id="GO:0016036">
    <property type="term" value="P:cellular response to phosphate starvation"/>
    <property type="evidence" value="ECO:0007669"/>
    <property type="project" value="TreeGrafter"/>
</dbReference>
<keyword evidence="5" id="KW-0418">Kinase</keyword>
<dbReference type="CDD" id="cd00082">
    <property type="entry name" value="HisKA"/>
    <property type="match status" value="1"/>
</dbReference>
<sequence>MSSNEINNERIAILEEEIKAQSEFASMIAHQLKTPLTGTKWAYKMLLDGEFGPITLEQKKVLNEGYKNNERMIALIDEMRQANKTRTWCFHYNMASVDVEELIKEVMTEFIPVSKNKMLPILLRTNGTPCKINADVAKLRIVIENLIDNAIKYSPEDSNNEISISISYDDKQTTISVHNAGTTTTAEENNLVFKKSIRGKQAKESPVGGTGFGLFTAHRIINDHHGIIKFESSEKDGTTVTIIFPFAQTKK</sequence>
<dbReference type="AlphaFoldDB" id="A0A1F6WQ16"/>
<comment type="caution">
    <text evidence="8">The sequence shown here is derived from an EMBL/GenBank/DDBJ whole genome shotgun (WGS) entry which is preliminary data.</text>
</comment>
<evidence type="ECO:0000256" key="6">
    <source>
        <dbReference type="ARBA" id="ARBA00023012"/>
    </source>
</evidence>
<dbReference type="SMART" id="SM00388">
    <property type="entry name" value="HisKA"/>
    <property type="match status" value="1"/>
</dbReference>
<dbReference type="Gene3D" id="3.30.565.10">
    <property type="entry name" value="Histidine kinase-like ATPase, C-terminal domain"/>
    <property type="match status" value="1"/>
</dbReference>
<dbReference type="Proteomes" id="UP000179448">
    <property type="component" value="Unassembled WGS sequence"/>
</dbReference>
<dbReference type="Gene3D" id="1.10.287.130">
    <property type="match status" value="1"/>
</dbReference>
<dbReference type="InterPro" id="IPR003594">
    <property type="entry name" value="HATPase_dom"/>
</dbReference>
<dbReference type="Pfam" id="PF00512">
    <property type="entry name" value="HisKA"/>
    <property type="match status" value="1"/>
</dbReference>
<gene>
    <name evidence="8" type="ORF">A2997_00775</name>
</gene>
<dbReference type="GO" id="GO:0005886">
    <property type="term" value="C:plasma membrane"/>
    <property type="evidence" value="ECO:0007669"/>
    <property type="project" value="TreeGrafter"/>
</dbReference>
<keyword evidence="6" id="KW-0902">Two-component regulatory system</keyword>
<evidence type="ECO:0000313" key="9">
    <source>
        <dbReference type="Proteomes" id="UP000179448"/>
    </source>
</evidence>
<proteinExistence type="predicted"/>
<dbReference type="PANTHER" id="PTHR45453:SF1">
    <property type="entry name" value="PHOSPHATE REGULON SENSOR PROTEIN PHOR"/>
    <property type="match status" value="1"/>
</dbReference>
<evidence type="ECO:0000256" key="3">
    <source>
        <dbReference type="ARBA" id="ARBA00022553"/>
    </source>
</evidence>
<evidence type="ECO:0000256" key="5">
    <source>
        <dbReference type="ARBA" id="ARBA00022777"/>
    </source>
</evidence>
<dbReference type="PROSITE" id="PS50109">
    <property type="entry name" value="HIS_KIN"/>
    <property type="match status" value="1"/>
</dbReference>
<evidence type="ECO:0000256" key="2">
    <source>
        <dbReference type="ARBA" id="ARBA00012438"/>
    </source>
</evidence>
<evidence type="ECO:0000256" key="1">
    <source>
        <dbReference type="ARBA" id="ARBA00000085"/>
    </source>
</evidence>
<dbReference type="GO" id="GO:0000155">
    <property type="term" value="F:phosphorelay sensor kinase activity"/>
    <property type="evidence" value="ECO:0007669"/>
    <property type="project" value="InterPro"/>
</dbReference>
<comment type="catalytic activity">
    <reaction evidence="1">
        <text>ATP + protein L-histidine = ADP + protein N-phospho-L-histidine.</text>
        <dbReference type="EC" id="2.7.13.3"/>
    </reaction>
</comment>
<keyword evidence="3" id="KW-0597">Phosphoprotein</keyword>
<dbReference type="STRING" id="1801766.A2997_00775"/>
<evidence type="ECO:0000259" key="7">
    <source>
        <dbReference type="PROSITE" id="PS50109"/>
    </source>
</evidence>
<keyword evidence="4" id="KW-0808">Transferase</keyword>
<accession>A0A1F6WQ16</accession>
<organism evidence="8 9">
    <name type="scientific">Candidatus Nomurabacteria bacterium RIFCSPLOWO2_01_FULL_36_10b</name>
    <dbReference type="NCBI Taxonomy" id="1801766"/>
    <lineage>
        <taxon>Bacteria</taxon>
        <taxon>Candidatus Nomuraibacteriota</taxon>
    </lineage>
</organism>
<dbReference type="EMBL" id="MFUQ01000005">
    <property type="protein sequence ID" value="OGI83973.1"/>
    <property type="molecule type" value="Genomic_DNA"/>
</dbReference>
<evidence type="ECO:0000313" key="8">
    <source>
        <dbReference type="EMBL" id="OGI83973.1"/>
    </source>
</evidence>
<dbReference type="SUPFAM" id="SSF55874">
    <property type="entry name" value="ATPase domain of HSP90 chaperone/DNA topoisomerase II/histidine kinase"/>
    <property type="match status" value="1"/>
</dbReference>
<dbReference type="EC" id="2.7.13.3" evidence="2"/>
<protein>
    <recommendedName>
        <fullName evidence="2">histidine kinase</fullName>
        <ecNumber evidence="2">2.7.13.3</ecNumber>
    </recommendedName>
</protein>
<dbReference type="InterPro" id="IPR050351">
    <property type="entry name" value="BphY/WalK/GraS-like"/>
</dbReference>
<name>A0A1F6WQ16_9BACT</name>
<dbReference type="InterPro" id="IPR003661">
    <property type="entry name" value="HisK_dim/P_dom"/>
</dbReference>
<dbReference type="InterPro" id="IPR036097">
    <property type="entry name" value="HisK_dim/P_sf"/>
</dbReference>
<dbReference type="CDD" id="cd00075">
    <property type="entry name" value="HATPase"/>
    <property type="match status" value="1"/>
</dbReference>
<dbReference type="InterPro" id="IPR005467">
    <property type="entry name" value="His_kinase_dom"/>
</dbReference>
<dbReference type="SUPFAM" id="SSF47384">
    <property type="entry name" value="Homodimeric domain of signal transducing histidine kinase"/>
    <property type="match status" value="1"/>
</dbReference>
<dbReference type="SMART" id="SM00387">
    <property type="entry name" value="HATPase_c"/>
    <property type="match status" value="1"/>
</dbReference>
<dbReference type="Pfam" id="PF02518">
    <property type="entry name" value="HATPase_c"/>
    <property type="match status" value="1"/>
</dbReference>
<dbReference type="InterPro" id="IPR036890">
    <property type="entry name" value="HATPase_C_sf"/>
</dbReference>
<evidence type="ECO:0000256" key="4">
    <source>
        <dbReference type="ARBA" id="ARBA00022679"/>
    </source>
</evidence>
<dbReference type="GO" id="GO:0004721">
    <property type="term" value="F:phosphoprotein phosphatase activity"/>
    <property type="evidence" value="ECO:0007669"/>
    <property type="project" value="TreeGrafter"/>
</dbReference>